<keyword evidence="2" id="KW-0862">Zinc</keyword>
<keyword evidence="3" id="KW-0805">Transcription regulation</keyword>
<evidence type="ECO:0000256" key="2">
    <source>
        <dbReference type="ARBA" id="ARBA00022833"/>
    </source>
</evidence>
<gene>
    <name evidence="6" type="ORF">BZG36_04355</name>
</gene>
<dbReference type="Proteomes" id="UP000242875">
    <property type="component" value="Unassembled WGS sequence"/>
</dbReference>
<protein>
    <recommendedName>
        <fullName evidence="8">Transcription factor domain-containing protein</fullName>
    </recommendedName>
</protein>
<evidence type="ECO:0000313" key="7">
    <source>
        <dbReference type="Proteomes" id="UP000242875"/>
    </source>
</evidence>
<dbReference type="AlphaFoldDB" id="A0A261XWZ0"/>
<dbReference type="PANTHER" id="PTHR47660">
    <property type="entry name" value="TRANSCRIPTION FACTOR WITH C2H2 AND ZN(2)-CYS(6) DNA BINDING DOMAIN (EUROFUNG)-RELATED-RELATED"/>
    <property type="match status" value="1"/>
</dbReference>
<proteinExistence type="predicted"/>
<reference evidence="6 7" key="1">
    <citation type="journal article" date="2017" name="Mycologia">
        <title>Bifiguratus adelaidae, gen. et sp. nov., a new member of Mucoromycotina in endophytic and soil-dwelling habitats.</title>
        <authorList>
            <person name="Torres-Cruz T.J."/>
            <person name="Billingsley Tobias T.L."/>
            <person name="Almatruk M."/>
            <person name="Hesse C."/>
            <person name="Kuske C.R."/>
            <person name="Desiro A."/>
            <person name="Benucci G.M."/>
            <person name="Bonito G."/>
            <person name="Stajich J.E."/>
            <person name="Dunlap C."/>
            <person name="Arnold A.E."/>
            <person name="Porras-Alfaro A."/>
        </authorList>
    </citation>
    <scope>NUCLEOTIDE SEQUENCE [LARGE SCALE GENOMIC DNA]</scope>
    <source>
        <strain evidence="6 7">AZ0501</strain>
    </source>
</reference>
<sequence length="334" mass="38070">MTVGYSGQTPATRSVPIPCSQYNEGDQRIYGGTNNAIDFTKVDLVCTVDSSRVRNRWLEAFLPSENQRPKNFPTCIVLLLSRVFKTYPRMMLRQGGLPPFIHPAQLAGQELPIPLANCFSIARMWDGQVRGSETLVREIIRREMNRLHTERRSYDQMTLLAASQAFLIYAIMLFFASDIGDSLVDRQTLINLLEFACDITSTGTMCPAEFSDTRPDWPSWIVASAKRRTLYTMYMLDNLFCSLNSLPYYIAEELESLPAPASKVLWEASRKDVWEKEYNIYLAEWIGGGLTIDELWPVSETGALERRKRVDKWLESVDEFGMMLYAVTLATHGV</sequence>
<evidence type="ECO:0000256" key="4">
    <source>
        <dbReference type="ARBA" id="ARBA00023163"/>
    </source>
</evidence>
<dbReference type="EMBL" id="MVBO01000122">
    <property type="protein sequence ID" value="OZJ02838.1"/>
    <property type="molecule type" value="Genomic_DNA"/>
</dbReference>
<keyword evidence="1" id="KW-0479">Metal-binding</keyword>
<accession>A0A261XWZ0</accession>
<keyword evidence="7" id="KW-1185">Reference proteome</keyword>
<evidence type="ECO:0000256" key="1">
    <source>
        <dbReference type="ARBA" id="ARBA00022723"/>
    </source>
</evidence>
<dbReference type="PANTHER" id="PTHR47660:SF3">
    <property type="entry name" value="FINGER DOMAIN PROTEIN, PUTATIVE (AFU_ORTHOLOGUE AFUA_4G03310)-RELATED"/>
    <property type="match status" value="1"/>
</dbReference>
<keyword evidence="4" id="KW-0804">Transcription</keyword>
<organism evidence="6 7">
    <name type="scientific">Bifiguratus adelaidae</name>
    <dbReference type="NCBI Taxonomy" id="1938954"/>
    <lineage>
        <taxon>Eukaryota</taxon>
        <taxon>Fungi</taxon>
        <taxon>Fungi incertae sedis</taxon>
        <taxon>Mucoromycota</taxon>
        <taxon>Mucoromycotina</taxon>
        <taxon>Endogonomycetes</taxon>
        <taxon>Endogonales</taxon>
        <taxon>Endogonales incertae sedis</taxon>
        <taxon>Bifiguratus</taxon>
    </lineage>
</organism>
<evidence type="ECO:0008006" key="8">
    <source>
        <dbReference type="Google" id="ProtNLM"/>
    </source>
</evidence>
<dbReference type="OrthoDB" id="2441642at2759"/>
<dbReference type="GO" id="GO:0046872">
    <property type="term" value="F:metal ion binding"/>
    <property type="evidence" value="ECO:0007669"/>
    <property type="project" value="UniProtKB-KW"/>
</dbReference>
<evidence type="ECO:0000256" key="3">
    <source>
        <dbReference type="ARBA" id="ARBA00023015"/>
    </source>
</evidence>
<evidence type="ECO:0000256" key="5">
    <source>
        <dbReference type="ARBA" id="ARBA00023242"/>
    </source>
</evidence>
<evidence type="ECO:0000313" key="6">
    <source>
        <dbReference type="EMBL" id="OZJ02838.1"/>
    </source>
</evidence>
<comment type="caution">
    <text evidence="6">The sequence shown here is derived from an EMBL/GenBank/DDBJ whole genome shotgun (WGS) entry which is preliminary data.</text>
</comment>
<keyword evidence="5" id="KW-0539">Nucleus</keyword>
<name>A0A261XWZ0_9FUNG</name>